<dbReference type="Proteomes" id="UP000263232">
    <property type="component" value="Chromosome"/>
</dbReference>
<dbReference type="InterPro" id="IPR006935">
    <property type="entry name" value="Helicase/UvrB_N"/>
</dbReference>
<name>A0A347WMC0_9LACT</name>
<dbReference type="Pfam" id="PF13643">
    <property type="entry name" value="DUF4145"/>
    <property type="match status" value="1"/>
</dbReference>
<feature type="domain" description="Helicase ATP-binding" evidence="2">
    <location>
        <begin position="385"/>
        <end position="569"/>
    </location>
</feature>
<dbReference type="SMART" id="SM00490">
    <property type="entry name" value="HELICc"/>
    <property type="match status" value="1"/>
</dbReference>
<proteinExistence type="predicted"/>
<dbReference type="InterPro" id="IPR014001">
    <property type="entry name" value="Helicase_ATP-bd"/>
</dbReference>
<evidence type="ECO:0000313" key="5">
    <source>
        <dbReference type="Proteomes" id="UP000263232"/>
    </source>
</evidence>
<dbReference type="CDD" id="cd18032">
    <property type="entry name" value="DEXHc_RE_I_III_res"/>
    <property type="match status" value="1"/>
</dbReference>
<dbReference type="OrthoDB" id="9802848at2"/>
<evidence type="ECO:0000259" key="3">
    <source>
        <dbReference type="PROSITE" id="PS51194"/>
    </source>
</evidence>
<dbReference type="AlphaFoldDB" id="A0A347WMC0"/>
<dbReference type="InterPro" id="IPR013670">
    <property type="entry name" value="EcoEI_R_C_dom"/>
</dbReference>
<dbReference type="GO" id="GO:0005524">
    <property type="term" value="F:ATP binding"/>
    <property type="evidence" value="ECO:0007669"/>
    <property type="project" value="InterPro"/>
</dbReference>
<protein>
    <submittedName>
        <fullName evidence="4">Type I restriction-modification system endonuclease</fullName>
    </submittedName>
</protein>
<dbReference type="InterPro" id="IPR050742">
    <property type="entry name" value="Helicase_Restrict-Modif_Enz"/>
</dbReference>
<keyword evidence="4" id="KW-0255">Endonuclease</keyword>
<dbReference type="CDD" id="cd18799">
    <property type="entry name" value="SF2_C_EcoAI-like"/>
    <property type="match status" value="1"/>
</dbReference>
<dbReference type="InterPro" id="IPR001650">
    <property type="entry name" value="Helicase_C-like"/>
</dbReference>
<dbReference type="EMBL" id="CP023434">
    <property type="protein sequence ID" value="AXY26227.1"/>
    <property type="molecule type" value="Genomic_DNA"/>
</dbReference>
<keyword evidence="5" id="KW-1185">Reference proteome</keyword>
<dbReference type="KEGG" id="abae:CL176_09575"/>
<dbReference type="GO" id="GO:0016787">
    <property type="term" value="F:hydrolase activity"/>
    <property type="evidence" value="ECO:0007669"/>
    <property type="project" value="InterPro"/>
</dbReference>
<dbReference type="GO" id="GO:0004519">
    <property type="term" value="F:endonuclease activity"/>
    <property type="evidence" value="ECO:0007669"/>
    <property type="project" value="UniProtKB-KW"/>
</dbReference>
<organism evidence="4 5">
    <name type="scientific">Suicoccus acidiformans</name>
    <dbReference type="NCBI Taxonomy" id="2036206"/>
    <lineage>
        <taxon>Bacteria</taxon>
        <taxon>Bacillati</taxon>
        <taxon>Bacillota</taxon>
        <taxon>Bacilli</taxon>
        <taxon>Lactobacillales</taxon>
        <taxon>Aerococcaceae</taxon>
        <taxon>Suicoccus</taxon>
    </lineage>
</organism>
<dbReference type="Gene3D" id="3.40.50.300">
    <property type="entry name" value="P-loop containing nucleotide triphosphate hydrolases"/>
    <property type="match status" value="2"/>
</dbReference>
<keyword evidence="4" id="KW-0378">Hydrolase</keyword>
<dbReference type="GO" id="GO:0003677">
    <property type="term" value="F:DNA binding"/>
    <property type="evidence" value="ECO:0007669"/>
    <property type="project" value="InterPro"/>
</dbReference>
<reference evidence="4 5" key="1">
    <citation type="submission" date="2017-09" db="EMBL/GenBank/DDBJ databases">
        <title>Complete genome sequence of Oxytococcus suis strain ZY16052.</title>
        <authorList>
            <person name="Li F."/>
        </authorList>
    </citation>
    <scope>NUCLEOTIDE SEQUENCE [LARGE SCALE GENOMIC DNA]</scope>
    <source>
        <strain evidence="4 5">ZY16052</strain>
    </source>
</reference>
<evidence type="ECO:0000256" key="1">
    <source>
        <dbReference type="SAM" id="MobiDB-lite"/>
    </source>
</evidence>
<feature type="region of interest" description="Disordered" evidence="1">
    <location>
        <begin position="170"/>
        <end position="196"/>
    </location>
</feature>
<dbReference type="PROSITE" id="PS51194">
    <property type="entry name" value="HELICASE_CTER"/>
    <property type="match status" value="1"/>
</dbReference>
<dbReference type="PANTHER" id="PTHR47396:SF1">
    <property type="entry name" value="ATP-DEPENDENT HELICASE IRC3-RELATED"/>
    <property type="match status" value="1"/>
</dbReference>
<dbReference type="Pfam" id="PF04851">
    <property type="entry name" value="ResIII"/>
    <property type="match status" value="1"/>
</dbReference>
<dbReference type="NCBIfam" id="NF008521">
    <property type="entry name" value="PRK11448.1"/>
    <property type="match status" value="1"/>
</dbReference>
<accession>A0A347WMC0</accession>
<dbReference type="GO" id="GO:0006304">
    <property type="term" value="P:DNA modification"/>
    <property type="evidence" value="ECO:0007669"/>
    <property type="project" value="InterPro"/>
</dbReference>
<feature type="domain" description="Helicase C-terminal" evidence="3">
    <location>
        <begin position="645"/>
        <end position="819"/>
    </location>
</feature>
<dbReference type="Pfam" id="PF00271">
    <property type="entry name" value="Helicase_C"/>
    <property type="match status" value="1"/>
</dbReference>
<evidence type="ECO:0000313" key="4">
    <source>
        <dbReference type="EMBL" id="AXY26227.1"/>
    </source>
</evidence>
<dbReference type="InterPro" id="IPR025285">
    <property type="entry name" value="DUF4145"/>
</dbReference>
<dbReference type="PANTHER" id="PTHR47396">
    <property type="entry name" value="TYPE I RESTRICTION ENZYME ECOKI R PROTEIN"/>
    <property type="match status" value="1"/>
</dbReference>
<dbReference type="SMART" id="SM00487">
    <property type="entry name" value="DEXDc"/>
    <property type="match status" value="1"/>
</dbReference>
<dbReference type="REBASE" id="273399">
    <property type="entry name" value="Aba6052ORF9570P"/>
</dbReference>
<dbReference type="GO" id="GO:0005829">
    <property type="term" value="C:cytosol"/>
    <property type="evidence" value="ECO:0007669"/>
    <property type="project" value="TreeGrafter"/>
</dbReference>
<dbReference type="Gene3D" id="3.90.1570.30">
    <property type="match status" value="1"/>
</dbReference>
<sequence>MASNFNIFPEAYRLFENLGQAAERNVYSDPNTAVFKMRQFSEKMVDVICSLEAIYIDQRANQLDKLNELRKNYVLDGDIENVLHTIRKTGNRGVHDGDVETSEAMDLLRLTHYLSNWFMEVYVDYRFEAREFQLPENQDVLRDQRIAELETQLLEQEQALSQQMALNLNDEANANEQVKKERRQRSRRYTDKRPPNEIETRILIDEQLRSAGWEANTHELNYKTHHTMPAKNRQMAIAEWPCGSGFADYALFDGLELIGIIEAKPYGKDIAGDLQQAKRYAREVEAHETFEFKGEWNGYHVPFVYSTNGRPYLEQLKEKSGIWFWDTRRDDVPSYALEQWHSPQDLRKKLEVNIEEAEQALEADQAYPDFASRYYQIEAIQAVEEALANNQRRMLIAMATGTGKTRLALAIMYRLIKTKRVRRILFLVDRKSLGEQTADDLKDTKVDNLSLSDIYGVKEVTDRFPDDTTKIQISTVQGMVQRLFNQENPEKIPSIGTYDFIIVDEAHRGYNEDRELSEEQLEYHDEKDYISQYRRVIDYFDADVLALTATPALHTTNIFGMPIYSYSYTDAVVDGYLVDHNPPYKFETELNRAGITLHKDEQITLWNPDEFEMDKALLEDDLHFDVAHFNKRIINESFNRVICEALVDYIDPTEPGKTLVFAATDYHADMLVRLLREAYSSRGYDVTEDMIMKITGANHDSSADIRRFKNEVYPNIVVTVDLLTTGINVPEIVNLVFVRKVRSRILYEQMLGRATRLCPEIDKDAFNIFDAVQLYDTLYDVTDMKPVARSPKYTIEDIFQKAIEAETKEEFNFLRKELLSKLQRKKQRLDDKALDEIRELNNTYSIDRWLHDLKEMDQATLAGEQEHIETLAVYRPSGKDIIISDEEDQLVAVERGFGEGNTKPKDYLQSFEGFIKDNINIIPALNIAANRPADLTREELREVELILKKHQFDEKGLQEAWRKEKNEVVIANIISFIRQAAIGSPLVDNQTRIKEAMASIYAMHDWSSVQLKWLERIEKQLIKSPVLGPDAKAAFDDRGVFANQGGYKRVKQIFGDYTDEIVDTINDKLYG</sequence>
<dbReference type="InterPro" id="IPR027417">
    <property type="entry name" value="P-loop_NTPase"/>
</dbReference>
<dbReference type="Pfam" id="PF08463">
    <property type="entry name" value="EcoEI_R_C"/>
    <property type="match status" value="1"/>
</dbReference>
<keyword evidence="4" id="KW-0540">Nuclease</keyword>
<gene>
    <name evidence="4" type="ORF">CL176_09575</name>
</gene>
<dbReference type="RefSeq" id="WP_118991122.1">
    <property type="nucleotide sequence ID" value="NZ_CP023434.1"/>
</dbReference>
<dbReference type="SUPFAM" id="SSF52540">
    <property type="entry name" value="P-loop containing nucleoside triphosphate hydrolases"/>
    <property type="match status" value="1"/>
</dbReference>
<dbReference type="PROSITE" id="PS51192">
    <property type="entry name" value="HELICASE_ATP_BIND_1"/>
    <property type="match status" value="1"/>
</dbReference>
<evidence type="ECO:0000259" key="2">
    <source>
        <dbReference type="PROSITE" id="PS51192"/>
    </source>
</evidence>